<dbReference type="InterPro" id="IPR005175">
    <property type="entry name" value="PPC_dom"/>
</dbReference>
<proteinExistence type="predicted"/>
<dbReference type="SUPFAM" id="SSF117856">
    <property type="entry name" value="AF0104/ALDC/Ptd012-like"/>
    <property type="match status" value="1"/>
</dbReference>
<reference evidence="3 4" key="1">
    <citation type="journal article" date="2024" name="Plant Biotechnol. J.">
        <title>Dendrobium thyrsiflorum genome and its molecular insights into genes involved in important horticultural traits.</title>
        <authorList>
            <person name="Chen B."/>
            <person name="Wang J.Y."/>
            <person name="Zheng P.J."/>
            <person name="Li K.L."/>
            <person name="Liang Y.M."/>
            <person name="Chen X.F."/>
            <person name="Zhang C."/>
            <person name="Zhao X."/>
            <person name="He X."/>
            <person name="Zhang G.Q."/>
            <person name="Liu Z.J."/>
            <person name="Xu Q."/>
        </authorList>
    </citation>
    <scope>NUCLEOTIDE SEQUENCE [LARGE SCALE GENOMIC DNA]</scope>
    <source>
        <strain evidence="3">GZMU011</strain>
    </source>
</reference>
<dbReference type="Gene3D" id="3.30.1330.80">
    <property type="entry name" value="Hypothetical protein, similar to alpha- acetolactate decarboxylase, domain 2"/>
    <property type="match status" value="1"/>
</dbReference>
<dbReference type="Proteomes" id="UP001552299">
    <property type="component" value="Unassembled WGS sequence"/>
</dbReference>
<dbReference type="Pfam" id="PF03479">
    <property type="entry name" value="PCC"/>
    <property type="match status" value="1"/>
</dbReference>
<dbReference type="PANTHER" id="PTHR31100">
    <property type="entry name" value="AT-HOOK MOTIF NUCLEAR-LOCALIZED PROTEIN 15"/>
    <property type="match status" value="1"/>
</dbReference>
<sequence length="247" mass="26084">MQQIPNENFSQPPAKRRRGRPFGSKNKPKPASFLRPHVLEISDGGDIAEAMATLARGLGGYLSILTANGLVSFAVLKQPSCSSTADLTLRGCYEIVSMSTAFIGGGCGGGGISVTMAGMNGEVVGGNLTGPLVAAGKVVVVVGELLNPMVYLLGAEGLDSRQEEREMGNETEQNEEENFRALAVAEKAWNLVAGGGDGDDVDNDEWCRNWFGQSEKDVRLCFDLSSAGESGPEAAPWEAGICWLNDV</sequence>
<feature type="compositionally biased region" description="Polar residues" evidence="1">
    <location>
        <begin position="1"/>
        <end position="11"/>
    </location>
</feature>
<dbReference type="PANTHER" id="PTHR31100:SF69">
    <property type="entry name" value="AT-HOOK MOTIF NUCLEAR-LOCALIZED PROTEIN 17-RELATED"/>
    <property type="match status" value="1"/>
</dbReference>
<dbReference type="AlphaFoldDB" id="A0ABD0UA10"/>
<protein>
    <recommendedName>
        <fullName evidence="2">PPC domain-containing protein</fullName>
    </recommendedName>
</protein>
<evidence type="ECO:0000313" key="3">
    <source>
        <dbReference type="EMBL" id="KAL0909614.1"/>
    </source>
</evidence>
<evidence type="ECO:0000313" key="4">
    <source>
        <dbReference type="Proteomes" id="UP001552299"/>
    </source>
</evidence>
<feature type="domain" description="PPC" evidence="2">
    <location>
        <begin position="31"/>
        <end position="166"/>
    </location>
</feature>
<dbReference type="PROSITE" id="PS51742">
    <property type="entry name" value="PPC"/>
    <property type="match status" value="1"/>
</dbReference>
<comment type="caution">
    <text evidence="3">The sequence shown here is derived from an EMBL/GenBank/DDBJ whole genome shotgun (WGS) entry which is preliminary data.</text>
</comment>
<name>A0ABD0UA10_DENTH</name>
<dbReference type="EMBL" id="JANQDX010000016">
    <property type="protein sequence ID" value="KAL0909614.1"/>
    <property type="molecule type" value="Genomic_DNA"/>
</dbReference>
<evidence type="ECO:0000259" key="2">
    <source>
        <dbReference type="PROSITE" id="PS51742"/>
    </source>
</evidence>
<feature type="region of interest" description="Disordered" evidence="1">
    <location>
        <begin position="1"/>
        <end position="33"/>
    </location>
</feature>
<dbReference type="InterPro" id="IPR014476">
    <property type="entry name" value="AHL15-29"/>
</dbReference>
<keyword evidence="4" id="KW-1185">Reference proteome</keyword>
<dbReference type="CDD" id="cd11378">
    <property type="entry name" value="DUF296"/>
    <property type="match status" value="1"/>
</dbReference>
<accession>A0ABD0UA10</accession>
<organism evidence="3 4">
    <name type="scientific">Dendrobium thyrsiflorum</name>
    <name type="common">Pinecone-like raceme dendrobium</name>
    <name type="synonym">Orchid</name>
    <dbReference type="NCBI Taxonomy" id="117978"/>
    <lineage>
        <taxon>Eukaryota</taxon>
        <taxon>Viridiplantae</taxon>
        <taxon>Streptophyta</taxon>
        <taxon>Embryophyta</taxon>
        <taxon>Tracheophyta</taxon>
        <taxon>Spermatophyta</taxon>
        <taxon>Magnoliopsida</taxon>
        <taxon>Liliopsida</taxon>
        <taxon>Asparagales</taxon>
        <taxon>Orchidaceae</taxon>
        <taxon>Epidendroideae</taxon>
        <taxon>Malaxideae</taxon>
        <taxon>Dendrobiinae</taxon>
        <taxon>Dendrobium</taxon>
    </lineage>
</organism>
<evidence type="ECO:0000256" key="1">
    <source>
        <dbReference type="SAM" id="MobiDB-lite"/>
    </source>
</evidence>
<gene>
    <name evidence="3" type="ORF">M5K25_020498</name>
</gene>